<reference evidence="3" key="1">
    <citation type="submission" date="2019-12" db="EMBL/GenBank/DDBJ databases">
        <authorList>
            <person name="Scholes J."/>
        </authorList>
    </citation>
    <scope>NUCLEOTIDE SEQUENCE</scope>
</reference>
<feature type="region of interest" description="Disordered" evidence="1">
    <location>
        <begin position="220"/>
        <end position="288"/>
    </location>
</feature>
<dbReference type="PANTHER" id="PTHR44259:SF37">
    <property type="entry name" value="DUF1618 DOMAIN-CONTAINING PROTEIN"/>
    <property type="match status" value="1"/>
</dbReference>
<accession>A0A9N7N7F8</accession>
<dbReference type="InterPro" id="IPR005174">
    <property type="entry name" value="KIB1-4_b-propeller"/>
</dbReference>
<sequence>MAFSVRAALCSPTTAATTTKTLSFINRRTPSRHHHLNMLRRTYCAAMTATNCSSSSNPKAAAPLLMLPPALDNNNKKNLVFRFYKMAENQVISRRDEEEIIPPSSVSNLSIVGSSHGWLSMFDHSKSGVGLFLYNPLTQSRINLPPLPEYSSVTSLVLSGPHPDEDDSCRAVAILGYENSLAFCCPNSRARAEWTQLGKRTGYTSVAYSTSQKRFFCFASKSSSHDDGDDDEEDGDDNEEDDDVDDEEDGDDDEEDGDGGEEDDEEDGDEEEDEDEDEDEENDDDDDELYPHLEAWDLQDPISPAMIPMPVCVDKKCYPVAHSSNEEYEYKRYSCRDYQFLVVAEASGQLFHVRRFVKDWMGPKDYYAVDSYYGPKVGMLKDPPPYVSMGFDVHKYDPETSSLVYMDGSLDGLAFFVGTNNGFALPAAEHPGLKPDSVYYTEPPQWIHINLMCGGHDVGIFDYKLKDFCPSPCFYPTDVQSTKTTCGPKWFTPFLPC</sequence>
<feature type="domain" description="KIB1-4 beta-propeller" evidence="2">
    <location>
        <begin position="324"/>
        <end position="462"/>
    </location>
</feature>
<protein>
    <recommendedName>
        <fullName evidence="2">KIB1-4 beta-propeller domain-containing protein</fullName>
    </recommendedName>
</protein>
<feature type="domain" description="KIB1-4 beta-propeller" evidence="2">
    <location>
        <begin position="103"/>
        <end position="223"/>
    </location>
</feature>
<proteinExistence type="predicted"/>
<name>A0A9N7N7F8_STRHE</name>
<keyword evidence="4" id="KW-1185">Reference proteome</keyword>
<dbReference type="EMBL" id="CACSLK010024742">
    <property type="protein sequence ID" value="CAA0824543.1"/>
    <property type="molecule type" value="Genomic_DNA"/>
</dbReference>
<dbReference type="OrthoDB" id="1523976at2759"/>
<evidence type="ECO:0000259" key="2">
    <source>
        <dbReference type="Pfam" id="PF03478"/>
    </source>
</evidence>
<dbReference type="AlphaFoldDB" id="A0A9N7N7F8"/>
<organism evidence="3 4">
    <name type="scientific">Striga hermonthica</name>
    <name type="common">Purple witchweed</name>
    <name type="synonym">Buchnera hermonthica</name>
    <dbReference type="NCBI Taxonomy" id="68872"/>
    <lineage>
        <taxon>Eukaryota</taxon>
        <taxon>Viridiplantae</taxon>
        <taxon>Streptophyta</taxon>
        <taxon>Embryophyta</taxon>
        <taxon>Tracheophyta</taxon>
        <taxon>Spermatophyta</taxon>
        <taxon>Magnoliopsida</taxon>
        <taxon>eudicotyledons</taxon>
        <taxon>Gunneridae</taxon>
        <taxon>Pentapetalae</taxon>
        <taxon>asterids</taxon>
        <taxon>lamiids</taxon>
        <taxon>Lamiales</taxon>
        <taxon>Orobanchaceae</taxon>
        <taxon>Buchnereae</taxon>
        <taxon>Striga</taxon>
    </lineage>
</organism>
<dbReference type="PANTHER" id="PTHR44259">
    <property type="entry name" value="OS07G0183000 PROTEIN-RELATED"/>
    <property type="match status" value="1"/>
</dbReference>
<evidence type="ECO:0000256" key="1">
    <source>
        <dbReference type="SAM" id="MobiDB-lite"/>
    </source>
</evidence>
<dbReference type="Proteomes" id="UP001153555">
    <property type="component" value="Unassembled WGS sequence"/>
</dbReference>
<gene>
    <name evidence="3" type="ORF">SHERM_21484</name>
</gene>
<feature type="compositionally biased region" description="Acidic residues" evidence="1">
    <location>
        <begin position="227"/>
        <end position="288"/>
    </location>
</feature>
<dbReference type="Pfam" id="PF03478">
    <property type="entry name" value="Beta-prop_KIB1-4"/>
    <property type="match status" value="2"/>
</dbReference>
<evidence type="ECO:0000313" key="4">
    <source>
        <dbReference type="Proteomes" id="UP001153555"/>
    </source>
</evidence>
<dbReference type="InterPro" id="IPR050942">
    <property type="entry name" value="F-box_BR-signaling"/>
</dbReference>
<comment type="caution">
    <text evidence="3">The sequence shown here is derived from an EMBL/GenBank/DDBJ whole genome shotgun (WGS) entry which is preliminary data.</text>
</comment>
<evidence type="ECO:0000313" key="3">
    <source>
        <dbReference type="EMBL" id="CAA0824543.1"/>
    </source>
</evidence>